<name>A0A0D0AG23_9AGAM</name>
<proteinExistence type="predicted"/>
<dbReference type="OrthoDB" id="3235026at2759"/>
<organism evidence="1 2">
    <name type="scientific">Suillus luteus UH-Slu-Lm8-n1</name>
    <dbReference type="NCBI Taxonomy" id="930992"/>
    <lineage>
        <taxon>Eukaryota</taxon>
        <taxon>Fungi</taxon>
        <taxon>Dikarya</taxon>
        <taxon>Basidiomycota</taxon>
        <taxon>Agaricomycotina</taxon>
        <taxon>Agaricomycetes</taxon>
        <taxon>Agaricomycetidae</taxon>
        <taxon>Boletales</taxon>
        <taxon>Suillineae</taxon>
        <taxon>Suillaceae</taxon>
        <taxon>Suillus</taxon>
    </lineage>
</organism>
<dbReference type="SUPFAM" id="SSF52047">
    <property type="entry name" value="RNI-like"/>
    <property type="match status" value="1"/>
</dbReference>
<dbReference type="EMBL" id="KN835293">
    <property type="protein sequence ID" value="KIK40711.1"/>
    <property type="molecule type" value="Genomic_DNA"/>
</dbReference>
<sequence>MTWNHLPTELHLAVARFLPPQDTRALSRTSRSSYTLLLPRIFSDVSISSRSALQSFVMHVPARYGALIRRLSICTKPGERALVQEVDCTEHLVAILATCSYLRSLSLSLAASLNASAITPVFATLTAVQKFEIGCWGQEETAPVSERIAVSLAASLPSLTHLTLSRITRSALHVDNCFPPDVPLVLNDHDVPSHPILGEELCIPSLLKLPTLKSLDLRDVWIDCDENMCVQGKLAQLERVSISGSMYRDGEVESKACLAWLRACGPVLRSFKTGIPLGESQPSTSLGKEWMTMEDDSITSPLPILTHFNVDAERVALDDLLPMLNVLTACEIKRITIVNAVMCAAQDAFTRECASDEFEDWQDAIEQFLTSNEWDSLKSIELNFGQGAQRVWSF</sequence>
<reference evidence="1 2" key="1">
    <citation type="submission" date="2014-04" db="EMBL/GenBank/DDBJ databases">
        <authorList>
            <consortium name="DOE Joint Genome Institute"/>
            <person name="Kuo A."/>
            <person name="Ruytinx J."/>
            <person name="Rineau F."/>
            <person name="Colpaert J."/>
            <person name="Kohler A."/>
            <person name="Nagy L.G."/>
            <person name="Floudas D."/>
            <person name="Copeland A."/>
            <person name="Barry K.W."/>
            <person name="Cichocki N."/>
            <person name="Veneault-Fourrey C."/>
            <person name="LaButti K."/>
            <person name="Lindquist E.A."/>
            <person name="Lipzen A."/>
            <person name="Lundell T."/>
            <person name="Morin E."/>
            <person name="Murat C."/>
            <person name="Sun H."/>
            <person name="Tunlid A."/>
            <person name="Henrissat B."/>
            <person name="Grigoriev I.V."/>
            <person name="Hibbett D.S."/>
            <person name="Martin F."/>
            <person name="Nordberg H.P."/>
            <person name="Cantor M.N."/>
            <person name="Hua S.X."/>
        </authorList>
    </citation>
    <scope>NUCLEOTIDE SEQUENCE [LARGE SCALE GENOMIC DNA]</scope>
    <source>
        <strain evidence="1 2">UH-Slu-Lm8-n1</strain>
    </source>
</reference>
<dbReference type="InterPro" id="IPR032675">
    <property type="entry name" value="LRR_dom_sf"/>
</dbReference>
<dbReference type="Gene3D" id="3.80.10.10">
    <property type="entry name" value="Ribonuclease Inhibitor"/>
    <property type="match status" value="1"/>
</dbReference>
<reference evidence="2" key="2">
    <citation type="submission" date="2015-01" db="EMBL/GenBank/DDBJ databases">
        <title>Evolutionary Origins and Diversification of the Mycorrhizal Mutualists.</title>
        <authorList>
            <consortium name="DOE Joint Genome Institute"/>
            <consortium name="Mycorrhizal Genomics Consortium"/>
            <person name="Kohler A."/>
            <person name="Kuo A."/>
            <person name="Nagy L.G."/>
            <person name="Floudas D."/>
            <person name="Copeland A."/>
            <person name="Barry K.W."/>
            <person name="Cichocki N."/>
            <person name="Veneault-Fourrey C."/>
            <person name="LaButti K."/>
            <person name="Lindquist E.A."/>
            <person name="Lipzen A."/>
            <person name="Lundell T."/>
            <person name="Morin E."/>
            <person name="Murat C."/>
            <person name="Riley R."/>
            <person name="Ohm R."/>
            <person name="Sun H."/>
            <person name="Tunlid A."/>
            <person name="Henrissat B."/>
            <person name="Grigoriev I.V."/>
            <person name="Hibbett D.S."/>
            <person name="Martin F."/>
        </authorList>
    </citation>
    <scope>NUCLEOTIDE SEQUENCE [LARGE SCALE GENOMIC DNA]</scope>
    <source>
        <strain evidence="2">UH-Slu-Lm8-n1</strain>
    </source>
</reference>
<dbReference type="AlphaFoldDB" id="A0A0D0AG23"/>
<keyword evidence="2" id="KW-1185">Reference proteome</keyword>
<evidence type="ECO:0000313" key="1">
    <source>
        <dbReference type="EMBL" id="KIK40711.1"/>
    </source>
</evidence>
<dbReference type="InParanoid" id="A0A0D0AG23"/>
<gene>
    <name evidence="1" type="ORF">CY34DRAFT_806953</name>
</gene>
<evidence type="ECO:0008006" key="3">
    <source>
        <dbReference type="Google" id="ProtNLM"/>
    </source>
</evidence>
<evidence type="ECO:0000313" key="2">
    <source>
        <dbReference type="Proteomes" id="UP000054485"/>
    </source>
</evidence>
<dbReference type="Proteomes" id="UP000054485">
    <property type="component" value="Unassembled WGS sequence"/>
</dbReference>
<protein>
    <recommendedName>
        <fullName evidence="3">F-box domain-containing protein</fullName>
    </recommendedName>
</protein>
<dbReference type="HOGENOM" id="CLU_048465_0_0_1"/>
<accession>A0A0D0AG23</accession>
<dbReference type="STRING" id="930992.A0A0D0AG23"/>